<keyword evidence="3" id="KW-1185">Reference proteome</keyword>
<dbReference type="OrthoDB" id="3070245at2759"/>
<dbReference type="HOGENOM" id="CLU_1586690_0_0_1"/>
<organism evidence="2 3">
    <name type="scientific">Hebeloma cylindrosporum</name>
    <dbReference type="NCBI Taxonomy" id="76867"/>
    <lineage>
        <taxon>Eukaryota</taxon>
        <taxon>Fungi</taxon>
        <taxon>Dikarya</taxon>
        <taxon>Basidiomycota</taxon>
        <taxon>Agaricomycotina</taxon>
        <taxon>Agaricomycetes</taxon>
        <taxon>Agaricomycetidae</taxon>
        <taxon>Agaricales</taxon>
        <taxon>Agaricineae</taxon>
        <taxon>Hymenogastraceae</taxon>
        <taxon>Hebeloma</taxon>
    </lineage>
</organism>
<gene>
    <name evidence="2" type="ORF">M413DRAFT_275786</name>
</gene>
<dbReference type="AlphaFoldDB" id="A0A0C3BZM9"/>
<evidence type="ECO:0000313" key="2">
    <source>
        <dbReference type="EMBL" id="KIM37499.1"/>
    </source>
</evidence>
<accession>A0A0C3BZM9</accession>
<keyword evidence="1" id="KW-1133">Transmembrane helix</keyword>
<protein>
    <submittedName>
        <fullName evidence="2">Uncharacterized protein</fullName>
    </submittedName>
</protein>
<reference evidence="2 3" key="1">
    <citation type="submission" date="2014-04" db="EMBL/GenBank/DDBJ databases">
        <authorList>
            <consortium name="DOE Joint Genome Institute"/>
            <person name="Kuo A."/>
            <person name="Gay G."/>
            <person name="Dore J."/>
            <person name="Kohler A."/>
            <person name="Nagy L.G."/>
            <person name="Floudas D."/>
            <person name="Copeland A."/>
            <person name="Barry K.W."/>
            <person name="Cichocki N."/>
            <person name="Veneault-Fourrey C."/>
            <person name="LaButti K."/>
            <person name="Lindquist E.A."/>
            <person name="Lipzen A."/>
            <person name="Lundell T."/>
            <person name="Morin E."/>
            <person name="Murat C."/>
            <person name="Sun H."/>
            <person name="Tunlid A."/>
            <person name="Henrissat B."/>
            <person name="Grigoriev I.V."/>
            <person name="Hibbett D.S."/>
            <person name="Martin F."/>
            <person name="Nordberg H.P."/>
            <person name="Cantor M.N."/>
            <person name="Hua S.X."/>
        </authorList>
    </citation>
    <scope>NUCLEOTIDE SEQUENCE [LARGE SCALE GENOMIC DNA]</scope>
    <source>
        <strain evidence="3">h7</strain>
    </source>
</reference>
<dbReference type="EMBL" id="KN831797">
    <property type="protein sequence ID" value="KIM37499.1"/>
    <property type="molecule type" value="Genomic_DNA"/>
</dbReference>
<proteinExistence type="predicted"/>
<evidence type="ECO:0000313" key="3">
    <source>
        <dbReference type="Proteomes" id="UP000053424"/>
    </source>
</evidence>
<name>A0A0C3BZM9_HEBCY</name>
<keyword evidence="1" id="KW-0472">Membrane</keyword>
<keyword evidence="1" id="KW-0812">Transmembrane</keyword>
<feature type="transmembrane region" description="Helical" evidence="1">
    <location>
        <begin position="43"/>
        <end position="61"/>
    </location>
</feature>
<sequence>MLMVATLIHVMRGLDSNGKANLQSLAQMRKLVPTMVIYMRHGLCYYFFAITAKIANAIIVVNTTGPLQSIGIPFLLALYPVLVSRVYLDMVKYLHAQVPKRTHMLGTSTGEERNIRFSYASADLSASSPPSEHGLGQITFAARARSSLSGASILASASMKKFDSHGMV</sequence>
<dbReference type="Proteomes" id="UP000053424">
    <property type="component" value="Unassembled WGS sequence"/>
</dbReference>
<feature type="transmembrane region" description="Helical" evidence="1">
    <location>
        <begin position="67"/>
        <end position="88"/>
    </location>
</feature>
<evidence type="ECO:0000256" key="1">
    <source>
        <dbReference type="SAM" id="Phobius"/>
    </source>
</evidence>
<reference evidence="3" key="2">
    <citation type="submission" date="2015-01" db="EMBL/GenBank/DDBJ databases">
        <title>Evolutionary Origins and Diversification of the Mycorrhizal Mutualists.</title>
        <authorList>
            <consortium name="DOE Joint Genome Institute"/>
            <consortium name="Mycorrhizal Genomics Consortium"/>
            <person name="Kohler A."/>
            <person name="Kuo A."/>
            <person name="Nagy L.G."/>
            <person name="Floudas D."/>
            <person name="Copeland A."/>
            <person name="Barry K.W."/>
            <person name="Cichocki N."/>
            <person name="Veneault-Fourrey C."/>
            <person name="LaButti K."/>
            <person name="Lindquist E.A."/>
            <person name="Lipzen A."/>
            <person name="Lundell T."/>
            <person name="Morin E."/>
            <person name="Murat C."/>
            <person name="Riley R."/>
            <person name="Ohm R."/>
            <person name="Sun H."/>
            <person name="Tunlid A."/>
            <person name="Henrissat B."/>
            <person name="Grigoriev I.V."/>
            <person name="Hibbett D.S."/>
            <person name="Martin F."/>
        </authorList>
    </citation>
    <scope>NUCLEOTIDE SEQUENCE [LARGE SCALE GENOMIC DNA]</scope>
    <source>
        <strain evidence="3">h7</strain>
    </source>
</reference>